<dbReference type="PANTHER" id="PTHR10974">
    <property type="entry name" value="FI08016P-RELATED"/>
    <property type="match status" value="1"/>
</dbReference>
<accession>A0A7E4W301</accession>
<keyword evidence="1" id="KW-0812">Transmembrane</keyword>
<dbReference type="Pfam" id="PF02995">
    <property type="entry name" value="DUF229"/>
    <property type="match status" value="1"/>
</dbReference>
<dbReference type="AlphaFoldDB" id="A0A7E4W301"/>
<dbReference type="Proteomes" id="UP000492821">
    <property type="component" value="Unassembled WGS sequence"/>
</dbReference>
<dbReference type="GO" id="GO:0005615">
    <property type="term" value="C:extracellular space"/>
    <property type="evidence" value="ECO:0007669"/>
    <property type="project" value="TreeGrafter"/>
</dbReference>
<dbReference type="CDD" id="cd16021">
    <property type="entry name" value="ALP_like"/>
    <property type="match status" value="1"/>
</dbReference>
<dbReference type="FunFam" id="3.40.720.10:FF:000017">
    <property type="entry name" value="Predicted protein"/>
    <property type="match status" value="1"/>
</dbReference>
<organism evidence="2 3">
    <name type="scientific">Panagrellus redivivus</name>
    <name type="common">Microworm</name>
    <dbReference type="NCBI Taxonomy" id="6233"/>
    <lineage>
        <taxon>Eukaryota</taxon>
        <taxon>Metazoa</taxon>
        <taxon>Ecdysozoa</taxon>
        <taxon>Nematoda</taxon>
        <taxon>Chromadorea</taxon>
        <taxon>Rhabditida</taxon>
        <taxon>Tylenchina</taxon>
        <taxon>Panagrolaimomorpha</taxon>
        <taxon>Panagrolaimoidea</taxon>
        <taxon>Panagrolaimidae</taxon>
        <taxon>Panagrellus</taxon>
    </lineage>
</organism>
<evidence type="ECO:0000313" key="2">
    <source>
        <dbReference type="Proteomes" id="UP000492821"/>
    </source>
</evidence>
<reference evidence="2" key="1">
    <citation type="journal article" date="2013" name="Genetics">
        <title>The draft genome and transcriptome of Panagrellus redivivus are shaped by the harsh demands of a free-living lifestyle.</title>
        <authorList>
            <person name="Srinivasan J."/>
            <person name="Dillman A.R."/>
            <person name="Macchietto M.G."/>
            <person name="Heikkinen L."/>
            <person name="Lakso M."/>
            <person name="Fracchia K.M."/>
            <person name="Antoshechkin I."/>
            <person name="Mortazavi A."/>
            <person name="Wong G."/>
            <person name="Sternberg P.W."/>
        </authorList>
    </citation>
    <scope>NUCLEOTIDE SEQUENCE [LARGE SCALE GENOMIC DNA]</scope>
    <source>
        <strain evidence="2">MT8872</strain>
    </source>
</reference>
<protein>
    <submittedName>
        <fullName evidence="3">Sulfatase domain-containing protein</fullName>
    </submittedName>
</protein>
<dbReference type="SUPFAM" id="SSF53649">
    <property type="entry name" value="Alkaline phosphatase-like"/>
    <property type="match status" value="1"/>
</dbReference>
<reference evidence="3" key="2">
    <citation type="submission" date="2020-10" db="UniProtKB">
        <authorList>
            <consortium name="WormBaseParasite"/>
        </authorList>
    </citation>
    <scope>IDENTIFICATION</scope>
</reference>
<dbReference type="Gene3D" id="3.40.720.10">
    <property type="entry name" value="Alkaline Phosphatase, subunit A"/>
    <property type="match status" value="1"/>
</dbReference>
<keyword evidence="1" id="KW-0472">Membrane</keyword>
<dbReference type="PANTHER" id="PTHR10974:SF6">
    <property type="entry name" value="PROTEIN CBG19234"/>
    <property type="match status" value="1"/>
</dbReference>
<evidence type="ECO:0000313" key="3">
    <source>
        <dbReference type="WBParaSite" id="Pan_g5899.t1"/>
    </source>
</evidence>
<proteinExistence type="predicted"/>
<dbReference type="InterPro" id="IPR004245">
    <property type="entry name" value="DUF229"/>
</dbReference>
<evidence type="ECO:0000256" key="1">
    <source>
        <dbReference type="SAM" id="Phobius"/>
    </source>
</evidence>
<dbReference type="InterPro" id="IPR017850">
    <property type="entry name" value="Alkaline_phosphatase_core_sf"/>
</dbReference>
<name>A0A7E4W301_PANRE</name>
<sequence length="661" mass="76563">MNPYSHIRQPRSLRKRLLNFIYFSIVIWLCFSIFKWFRKERFADVEYGQRLLAKLNATAEEFYYSNQTCRFPILNPYDSSILKFTRHPRSLKCDFIQPDFTFALLNKVYLNTTVAAQYNLHNLQYRHFTRANGTDSSVFYHKWKPFPSDNELSLSGYSGATLKGSYNESNQYSFIYASVEPLYGMKKQSSYSKYRPNVLIIGIDSVSRSNVIRNLPLTYKYLTEITGGWDFRGYAKIEDNTFPNMNAVLTGYKAATQTSELPEDPAHEFVDQWPFIWKNYSEIGYTTLLAEEQPGIFSYKAPGFKKQPTDVYLRSFGRLMNDDSLYKSSSPYCYSNLPEAVQVLNTIERFMAVHDSYQTPYFAFSFLWKLSHDSTSEIERLDTHLASWIERIHRQGLLRNTLFFVTSDHGNRFDDIRSTLIGRYEERMPFLFLRPPEAMLRNYAQIEKALTRNLYRLSCHFDFYETLVDVVLGEFGDESRPRFKNRGRSLFTEIPESRTCEDVDIEEHFCVCQEETVLPLNDSLVTKSLEAIIQQINTELKNASQLCMEVALKEVLAAEKLSANEKVKNNNRYDFDKLLSETKVANVISFVRVTLKATPNDAIFEGVVQITQTSADDPTIISATTSINSISRINAYGQAANCVSLTHRYLEKFCTCIEPLV</sequence>
<dbReference type="WBParaSite" id="Pan_g5899.t1">
    <property type="protein sequence ID" value="Pan_g5899.t1"/>
    <property type="gene ID" value="Pan_g5899"/>
</dbReference>
<feature type="transmembrane region" description="Helical" evidence="1">
    <location>
        <begin position="20"/>
        <end position="37"/>
    </location>
</feature>
<keyword evidence="2" id="KW-1185">Reference proteome</keyword>
<keyword evidence="1" id="KW-1133">Transmembrane helix</keyword>